<protein>
    <submittedName>
        <fullName evidence="3">Alpha/beta hydrolase</fullName>
    </submittedName>
</protein>
<dbReference type="GO" id="GO:0016787">
    <property type="term" value="F:hydrolase activity"/>
    <property type="evidence" value="ECO:0007669"/>
    <property type="project" value="UniProtKB-KW"/>
</dbReference>
<keyword evidence="4" id="KW-1185">Reference proteome</keyword>
<dbReference type="InterPro" id="IPR050266">
    <property type="entry name" value="AB_hydrolase_sf"/>
</dbReference>
<keyword evidence="1 3" id="KW-0378">Hydrolase</keyword>
<name>A0A504TU82_9HYPH</name>
<evidence type="ECO:0000313" key="3">
    <source>
        <dbReference type="EMBL" id="TPP04950.1"/>
    </source>
</evidence>
<feature type="domain" description="AB hydrolase-1" evidence="2">
    <location>
        <begin position="45"/>
        <end position="269"/>
    </location>
</feature>
<dbReference type="Gene3D" id="3.40.50.1820">
    <property type="entry name" value="alpha/beta hydrolase"/>
    <property type="match status" value="1"/>
</dbReference>
<dbReference type="PANTHER" id="PTHR43798:SF31">
    <property type="entry name" value="AB HYDROLASE SUPERFAMILY PROTEIN YCLE"/>
    <property type="match status" value="1"/>
</dbReference>
<proteinExistence type="predicted"/>
<dbReference type="InterPro" id="IPR000073">
    <property type="entry name" value="AB_hydrolase_1"/>
</dbReference>
<dbReference type="Pfam" id="PF12697">
    <property type="entry name" value="Abhydrolase_6"/>
    <property type="match status" value="1"/>
</dbReference>
<comment type="caution">
    <text evidence="3">The sequence shown here is derived from an EMBL/GenBank/DDBJ whole genome shotgun (WGS) entry which is preliminary data.</text>
</comment>
<evidence type="ECO:0000313" key="4">
    <source>
        <dbReference type="Proteomes" id="UP000316429"/>
    </source>
</evidence>
<dbReference type="EMBL" id="VFYP01000006">
    <property type="protein sequence ID" value="TPP04950.1"/>
    <property type="molecule type" value="Genomic_DNA"/>
</dbReference>
<dbReference type="SUPFAM" id="SSF53474">
    <property type="entry name" value="alpha/beta-Hydrolases"/>
    <property type="match status" value="1"/>
</dbReference>
<evidence type="ECO:0000259" key="2">
    <source>
        <dbReference type="Pfam" id="PF12697"/>
    </source>
</evidence>
<gene>
    <name evidence="3" type="ORF">FJQ55_21210</name>
</gene>
<dbReference type="AlphaFoldDB" id="A0A504TU82"/>
<dbReference type="InterPro" id="IPR029058">
    <property type="entry name" value="AB_hydrolase_fold"/>
</dbReference>
<evidence type="ECO:0000256" key="1">
    <source>
        <dbReference type="ARBA" id="ARBA00022801"/>
    </source>
</evidence>
<dbReference type="PANTHER" id="PTHR43798">
    <property type="entry name" value="MONOACYLGLYCEROL LIPASE"/>
    <property type="match status" value="1"/>
</dbReference>
<reference evidence="3 4" key="1">
    <citation type="submission" date="2019-06" db="EMBL/GenBank/DDBJ databases">
        <title>Rhizobium sp. CL12 isolated from roots of soybean.</title>
        <authorList>
            <person name="Wang C."/>
        </authorList>
    </citation>
    <scope>NUCLEOTIDE SEQUENCE [LARGE SCALE GENOMIC DNA]</scope>
    <source>
        <strain evidence="3 4">CL12</strain>
    </source>
</reference>
<dbReference type="Proteomes" id="UP000316429">
    <property type="component" value="Unassembled WGS sequence"/>
</dbReference>
<organism evidence="3 4">
    <name type="scientific">Rhizobium glycinendophyticum</name>
    <dbReference type="NCBI Taxonomy" id="2589807"/>
    <lineage>
        <taxon>Bacteria</taxon>
        <taxon>Pseudomonadati</taxon>
        <taxon>Pseudomonadota</taxon>
        <taxon>Alphaproteobacteria</taxon>
        <taxon>Hyphomicrobiales</taxon>
        <taxon>Rhizobiaceae</taxon>
        <taxon>Rhizobium/Agrobacterium group</taxon>
        <taxon>Rhizobium</taxon>
    </lineage>
</organism>
<sequence length="284" mass="31063">MIITLAFMPYNVSVNFETEVSMSRFITTSNARIHVIDEGHGDIVFVFLHYWGGSARTWHHVVNGLRDKARCIRIDLRGWGRSVAQDERYDLDTMAEDVSEVISALGLKRVVLVGHSMGGKIAQILASKQGLDPEALILVAPSPPTGMPVPRDIREQMLTSYQSPEGVAQALRILANKSLSSEDRAIVFEDTLAGADGAKREWTESGMVDALKADVSTIIAPVQILVGDEDKVERVEALRSIYSSILPEAHIEVLADTGHLSPLENPRAIIVACERELARLATAA</sequence>
<accession>A0A504TU82</accession>
<dbReference type="GO" id="GO:0016020">
    <property type="term" value="C:membrane"/>
    <property type="evidence" value="ECO:0007669"/>
    <property type="project" value="TreeGrafter"/>
</dbReference>